<proteinExistence type="inferred from homology"/>
<evidence type="ECO:0000256" key="7">
    <source>
        <dbReference type="ARBA" id="ARBA00022989"/>
    </source>
</evidence>
<gene>
    <name evidence="10" type="primary">oqxB18</name>
    <name evidence="10" type="ORF">AOPFMNJM_1876</name>
</gene>
<dbReference type="Proteomes" id="UP001055102">
    <property type="component" value="Unassembled WGS sequence"/>
</dbReference>
<feature type="transmembrane region" description="Helical" evidence="9">
    <location>
        <begin position="984"/>
        <end position="1003"/>
    </location>
</feature>
<evidence type="ECO:0000256" key="9">
    <source>
        <dbReference type="RuleBase" id="RU364070"/>
    </source>
</evidence>
<feature type="transmembrane region" description="Helical" evidence="9">
    <location>
        <begin position="544"/>
        <end position="565"/>
    </location>
</feature>
<comment type="similarity">
    <text evidence="2 9">Belongs to the resistance-nodulation-cell division (RND) (TC 2.A.6) family.</text>
</comment>
<feature type="transmembrane region" description="Helical" evidence="9">
    <location>
        <begin position="12"/>
        <end position="29"/>
    </location>
</feature>
<keyword evidence="6 9" id="KW-0812">Transmembrane</keyword>
<keyword evidence="4" id="KW-1003">Cell membrane</keyword>
<reference evidence="10" key="1">
    <citation type="journal article" date="2021" name="Front. Microbiol.">
        <title>Comprehensive Comparative Genomics and Phenotyping of Methylobacterium Species.</title>
        <authorList>
            <person name="Alessa O."/>
            <person name="Ogura Y."/>
            <person name="Fujitani Y."/>
            <person name="Takami H."/>
            <person name="Hayashi T."/>
            <person name="Sahin N."/>
            <person name="Tani A."/>
        </authorList>
    </citation>
    <scope>NUCLEOTIDE SEQUENCE</scope>
    <source>
        <strain evidence="10">LMG 23639</strain>
    </source>
</reference>
<keyword evidence="7 9" id="KW-1133">Transmembrane helix</keyword>
<organism evidence="10 11">
    <name type="scientific">Methylobacterium jeotgali</name>
    <dbReference type="NCBI Taxonomy" id="381630"/>
    <lineage>
        <taxon>Bacteria</taxon>
        <taxon>Pseudomonadati</taxon>
        <taxon>Pseudomonadota</taxon>
        <taxon>Alphaproteobacteria</taxon>
        <taxon>Hyphomicrobiales</taxon>
        <taxon>Methylobacteriaceae</taxon>
        <taxon>Methylobacterium</taxon>
    </lineage>
</organism>
<protein>
    <recommendedName>
        <fullName evidence="9">Efflux pump membrane transporter</fullName>
    </recommendedName>
</protein>
<dbReference type="PANTHER" id="PTHR32063:SF11">
    <property type="entry name" value="CATION OR DRUG EFFLUX SYSTEM PROTEIN"/>
    <property type="match status" value="1"/>
</dbReference>
<feature type="transmembrane region" description="Helical" evidence="9">
    <location>
        <begin position="877"/>
        <end position="897"/>
    </location>
</feature>
<dbReference type="Pfam" id="PF00873">
    <property type="entry name" value="ACR_tran"/>
    <property type="match status" value="1"/>
</dbReference>
<dbReference type="PRINTS" id="PR00702">
    <property type="entry name" value="ACRIFLAVINRP"/>
</dbReference>
<feature type="transmembrane region" description="Helical" evidence="9">
    <location>
        <begin position="937"/>
        <end position="958"/>
    </location>
</feature>
<feature type="transmembrane region" description="Helical" evidence="9">
    <location>
        <begin position="904"/>
        <end position="925"/>
    </location>
</feature>
<name>A0ABQ4STL0_9HYPH</name>
<dbReference type="NCBIfam" id="TIGR00915">
    <property type="entry name" value="2A0602"/>
    <property type="match status" value="1"/>
</dbReference>
<evidence type="ECO:0000256" key="3">
    <source>
        <dbReference type="ARBA" id="ARBA00022448"/>
    </source>
</evidence>
<sequence>MRFAHFFVDRPIFASVTSIVFLLLGFVAYENLPVSQYPEIVPPTVVVRASYPGANAETVAATIATPIEQEVNGVDNMLYMTSLSTNDGNMQLTVTFKVGTNLDIANVLVQNRLSVAQPRLPPDVRNLGVTVRKASPDLMLVVHLLSPNNTYDQNYLSNYIYLNIRDELLRLDGVGDITVFGGSEYAERIWLDPNKLAAYGLSTTDVISSLQEQNVQVAAGALGAPPAPMSNAFQLIVQSQGRFQTPEEFAEVIVKASDGRLVRVKDIARIEMGQKDYVTKSFLNDKAAIGVGVFQRPGTNALQAAADVRARMDEIKKTFPPDVEYRIAYNPTEFIEESIHEVYKTLFEAVGLVVIVVLVFLQSWRTALIPVLAIPVSLVGTFAAMAAFGFSLNNLTLFGLVLAIGIVVDDAIVVVENVERNMADGLSAGEAAHKTMDEVGGAVVAIALVLSAVFIPTAFIPGISGQFYKQFALTIAASTLISAFNSLTLSPALCKLLLKPHHEHKKPTFFLARFAAWAADRFNRGFDALSRGYGRVISWLTGHVVALLAMLLVYAGLIAGTVWLAHVTPAGFIPEQDQGYLIGVVQLPSGASLERTTEVITRAAAEARKVDGVTNTVIISGFDGATFTNTTNSAVMFLTMKNAKERAAAGRTAAVITGDVIKATSGIEEARVIVIAPPPVRGLGTGGGFKMQIESRQSSAIGPLLASVNEILGQANQSKDVQRVFTTFGNDTPQLYLDIDRTVARMLKVPLANVFSTVQANLGGAYVNDFNTLGRIYQVRVQADAPFRLSKTDIEQLKVRSSTGALVPMGTLASIREITGPQIVQRFNLFYSVPIQGAAKPGISTGQALDAMEQIASKNLPEGFAYDWTEIAFQQKAAGGTAIYVFALGVLLVFLVLAAQYESWALPLAIILVVPTGVLSALFGVQLRGQDNNILTQIGLIVLIGLAAKNAILIVEFAHQIEESERKGPVAAAVEACRLRLRPILMTAFAFILGVLPLVIATGPGAEMRQALGTAVFFGMIGATLFGLFLTPVFYVAIRRVLIWIERKRGKRPADGHGNDPHAAPAHG</sequence>
<dbReference type="SUPFAM" id="SSF82714">
    <property type="entry name" value="Multidrug efflux transporter AcrB TolC docking domain, DN and DC subdomains"/>
    <property type="match status" value="2"/>
</dbReference>
<reference evidence="10" key="2">
    <citation type="submission" date="2021-08" db="EMBL/GenBank/DDBJ databases">
        <authorList>
            <person name="Tani A."/>
            <person name="Ola A."/>
            <person name="Ogura Y."/>
            <person name="Katsura K."/>
            <person name="Hayashi T."/>
        </authorList>
    </citation>
    <scope>NUCLEOTIDE SEQUENCE</scope>
    <source>
        <strain evidence="10">LMG 23639</strain>
    </source>
</reference>
<dbReference type="NCBIfam" id="NF000282">
    <property type="entry name" value="RND_permease_1"/>
    <property type="match status" value="1"/>
</dbReference>
<dbReference type="InterPro" id="IPR004764">
    <property type="entry name" value="MdtF-like"/>
</dbReference>
<evidence type="ECO:0000313" key="10">
    <source>
        <dbReference type="EMBL" id="GJE06555.1"/>
    </source>
</evidence>
<comment type="caution">
    <text evidence="10">The sequence shown here is derived from an EMBL/GenBank/DDBJ whole genome shotgun (WGS) entry which is preliminary data.</text>
</comment>
<keyword evidence="8 9" id="KW-0472">Membrane</keyword>
<dbReference type="InterPro" id="IPR001036">
    <property type="entry name" value="Acrflvin-R"/>
</dbReference>
<dbReference type="Gene3D" id="3.30.2090.10">
    <property type="entry name" value="Multidrug efflux transporter AcrB TolC docking domain, DN and DC subdomains"/>
    <property type="match status" value="2"/>
</dbReference>
<keyword evidence="3 9" id="KW-0813">Transport</keyword>
<feature type="transmembrane region" description="Helical" evidence="9">
    <location>
        <begin position="439"/>
        <end position="459"/>
    </location>
</feature>
<dbReference type="Gene3D" id="3.30.70.1440">
    <property type="entry name" value="Multidrug efflux transporter AcrB pore domain"/>
    <property type="match status" value="1"/>
</dbReference>
<feature type="transmembrane region" description="Helical" evidence="9">
    <location>
        <begin position="396"/>
        <end position="418"/>
    </location>
</feature>
<evidence type="ECO:0000256" key="2">
    <source>
        <dbReference type="ARBA" id="ARBA00010942"/>
    </source>
</evidence>
<dbReference type="Gene3D" id="3.30.70.1430">
    <property type="entry name" value="Multidrug efflux transporter AcrB pore domain"/>
    <property type="match status" value="2"/>
</dbReference>
<dbReference type="InterPro" id="IPR027463">
    <property type="entry name" value="AcrB_DN_DC_subdom"/>
</dbReference>
<evidence type="ECO:0000256" key="5">
    <source>
        <dbReference type="ARBA" id="ARBA00022519"/>
    </source>
</evidence>
<dbReference type="PANTHER" id="PTHR32063">
    <property type="match status" value="1"/>
</dbReference>
<dbReference type="SUPFAM" id="SSF82693">
    <property type="entry name" value="Multidrug efflux transporter AcrB pore domain, PN1, PN2, PC1 and PC2 subdomains"/>
    <property type="match status" value="4"/>
</dbReference>
<dbReference type="Gene3D" id="1.20.1640.10">
    <property type="entry name" value="Multidrug efflux transporter AcrB transmembrane domain"/>
    <property type="match status" value="2"/>
</dbReference>
<dbReference type="SUPFAM" id="SSF82866">
    <property type="entry name" value="Multidrug efflux transporter AcrB transmembrane domain"/>
    <property type="match status" value="2"/>
</dbReference>
<keyword evidence="5 9" id="KW-0997">Cell inner membrane</keyword>
<accession>A0ABQ4STL0</accession>
<feature type="transmembrane region" description="Helical" evidence="9">
    <location>
        <begin position="471"/>
        <end position="498"/>
    </location>
</feature>
<dbReference type="RefSeq" id="WP_238275314.1">
    <property type="nucleotide sequence ID" value="NZ_BPQR01000031.1"/>
</dbReference>
<evidence type="ECO:0000313" key="11">
    <source>
        <dbReference type="Proteomes" id="UP001055102"/>
    </source>
</evidence>
<feature type="transmembrane region" description="Helical" evidence="9">
    <location>
        <begin position="1015"/>
        <end position="1038"/>
    </location>
</feature>
<dbReference type="EMBL" id="BPQR01000031">
    <property type="protein sequence ID" value="GJE06555.1"/>
    <property type="molecule type" value="Genomic_DNA"/>
</dbReference>
<feature type="transmembrane region" description="Helical" evidence="9">
    <location>
        <begin position="342"/>
        <end position="361"/>
    </location>
</feature>
<feature type="transmembrane region" description="Helical" evidence="9">
    <location>
        <begin position="368"/>
        <end position="390"/>
    </location>
</feature>
<keyword evidence="11" id="KW-1185">Reference proteome</keyword>
<evidence type="ECO:0000256" key="4">
    <source>
        <dbReference type="ARBA" id="ARBA00022475"/>
    </source>
</evidence>
<comment type="subcellular location">
    <subcellularLocation>
        <location evidence="1 9">Cell inner membrane</location>
        <topology evidence="1 9">Multi-pass membrane protein</topology>
    </subcellularLocation>
</comment>
<evidence type="ECO:0000256" key="1">
    <source>
        <dbReference type="ARBA" id="ARBA00004429"/>
    </source>
</evidence>
<evidence type="ECO:0000256" key="6">
    <source>
        <dbReference type="ARBA" id="ARBA00022692"/>
    </source>
</evidence>
<evidence type="ECO:0000256" key="8">
    <source>
        <dbReference type="ARBA" id="ARBA00023136"/>
    </source>
</evidence>
<dbReference type="Gene3D" id="3.30.70.1320">
    <property type="entry name" value="Multidrug efflux transporter AcrB pore domain like"/>
    <property type="match status" value="1"/>
</dbReference>